<name>A0ACB7FK45_NIBAL</name>
<evidence type="ECO:0000313" key="2">
    <source>
        <dbReference type="Proteomes" id="UP000805704"/>
    </source>
</evidence>
<keyword evidence="2" id="KW-1185">Reference proteome</keyword>
<dbReference type="Proteomes" id="UP000805704">
    <property type="component" value="Chromosome 10"/>
</dbReference>
<dbReference type="EMBL" id="CM024798">
    <property type="protein sequence ID" value="KAG8014400.1"/>
    <property type="molecule type" value="Genomic_DNA"/>
</dbReference>
<gene>
    <name evidence="1" type="primary">PIAS1.2</name>
    <name evidence="1" type="ORF">GBF38_017554</name>
</gene>
<comment type="caution">
    <text evidence="1">The sequence shown here is derived from an EMBL/GenBank/DDBJ whole genome shotgun (WGS) entry which is preliminary data.</text>
</comment>
<keyword evidence="1" id="KW-0436">Ligase</keyword>
<protein>
    <submittedName>
        <fullName evidence="1">E3 SUMO-protein ligase PIAS1</fullName>
    </submittedName>
</protein>
<sequence>MVMSLRVSELQVLLGYAGRNKHGRKHELLTKALHLLKAGCSPAVHMKIKELYRRRFPAKMVSHTELAMPGPHHPATAGMVGGGGAALPAGLTQLAYEGHAGHGGAPSPAALLPLSLLGPGKHELTGLTHHLSNSATLHPVHPDVKLQRLPFYDMLDELIKPTSLGEGEVRVCSVREFTTARNNG</sequence>
<reference evidence="1" key="1">
    <citation type="submission" date="2020-04" db="EMBL/GenBank/DDBJ databases">
        <title>A chromosome-scale assembly and high-density genetic map of the yellow drum (Nibea albiflora) genome.</title>
        <authorList>
            <person name="Xu D."/>
            <person name="Zhang W."/>
            <person name="Chen R."/>
            <person name="Tan P."/>
            <person name="Wang L."/>
            <person name="Song H."/>
            <person name="Tian L."/>
            <person name="Zhu Q."/>
            <person name="Wang B."/>
        </authorList>
    </citation>
    <scope>NUCLEOTIDE SEQUENCE</scope>
    <source>
        <strain evidence="1">ZJHYS-2018</strain>
    </source>
</reference>
<evidence type="ECO:0000313" key="1">
    <source>
        <dbReference type="EMBL" id="KAG8014400.1"/>
    </source>
</evidence>
<organism evidence="1 2">
    <name type="scientific">Nibea albiflora</name>
    <name type="common">Yellow drum</name>
    <name type="synonym">Corvina albiflora</name>
    <dbReference type="NCBI Taxonomy" id="240163"/>
    <lineage>
        <taxon>Eukaryota</taxon>
        <taxon>Metazoa</taxon>
        <taxon>Chordata</taxon>
        <taxon>Craniata</taxon>
        <taxon>Vertebrata</taxon>
        <taxon>Euteleostomi</taxon>
        <taxon>Actinopterygii</taxon>
        <taxon>Neopterygii</taxon>
        <taxon>Teleostei</taxon>
        <taxon>Neoteleostei</taxon>
        <taxon>Acanthomorphata</taxon>
        <taxon>Eupercaria</taxon>
        <taxon>Sciaenidae</taxon>
        <taxon>Nibea</taxon>
    </lineage>
</organism>
<proteinExistence type="predicted"/>
<accession>A0ACB7FK45</accession>